<protein>
    <submittedName>
        <fullName evidence="2">Uncharacterized protein</fullName>
    </submittedName>
</protein>
<dbReference type="EMBL" id="MN740760">
    <property type="protein sequence ID" value="QHS81812.1"/>
    <property type="molecule type" value="Genomic_DNA"/>
</dbReference>
<accession>A0A6C0AQ51</accession>
<proteinExistence type="predicted"/>
<organism evidence="2">
    <name type="scientific">viral metagenome</name>
    <dbReference type="NCBI Taxonomy" id="1070528"/>
    <lineage>
        <taxon>unclassified sequences</taxon>
        <taxon>metagenomes</taxon>
        <taxon>organismal metagenomes</taxon>
    </lineage>
</organism>
<evidence type="ECO:0000256" key="1">
    <source>
        <dbReference type="SAM" id="MobiDB-lite"/>
    </source>
</evidence>
<dbReference type="AlphaFoldDB" id="A0A6C0AQ51"/>
<feature type="region of interest" description="Disordered" evidence="1">
    <location>
        <begin position="13"/>
        <end position="39"/>
    </location>
</feature>
<reference evidence="2" key="1">
    <citation type="journal article" date="2020" name="Nature">
        <title>Giant virus diversity and host interactions through global metagenomics.</title>
        <authorList>
            <person name="Schulz F."/>
            <person name="Roux S."/>
            <person name="Paez-Espino D."/>
            <person name="Jungbluth S."/>
            <person name="Walsh D.A."/>
            <person name="Denef V.J."/>
            <person name="McMahon K.D."/>
            <person name="Konstantinidis K.T."/>
            <person name="Eloe-Fadrosh E.A."/>
            <person name="Kyrpides N.C."/>
            <person name="Woyke T."/>
        </authorList>
    </citation>
    <scope>NUCLEOTIDE SEQUENCE</scope>
    <source>
        <strain evidence="2">GVMAG-S-1101164-72</strain>
    </source>
</reference>
<sequence length="129" mass="15057">MSDRYIPIPLRQQQQQQLLPPKAPVHRTNSLPPRPKLLNIKSETDFPSLVNRNTIHNSINLTKQLDEIINRNPIHNPIDLTKQLANMTISKKEEEEWRPTTPEFGKFDCITEEDKKSISKPSENDVWHD</sequence>
<name>A0A6C0AQ51_9ZZZZ</name>
<evidence type="ECO:0000313" key="2">
    <source>
        <dbReference type="EMBL" id="QHS81812.1"/>
    </source>
</evidence>